<evidence type="ECO:0000259" key="2">
    <source>
        <dbReference type="Pfam" id="PF05699"/>
    </source>
</evidence>
<evidence type="ECO:0000256" key="1">
    <source>
        <dbReference type="SAM" id="MobiDB-lite"/>
    </source>
</evidence>
<gene>
    <name evidence="3" type="ORF">PSHT_15481</name>
</gene>
<feature type="region of interest" description="Disordered" evidence="1">
    <location>
        <begin position="75"/>
        <end position="128"/>
    </location>
</feature>
<evidence type="ECO:0000313" key="3">
    <source>
        <dbReference type="EMBL" id="POV95807.1"/>
    </source>
</evidence>
<organism evidence="3 4">
    <name type="scientific">Puccinia striiformis</name>
    <dbReference type="NCBI Taxonomy" id="27350"/>
    <lineage>
        <taxon>Eukaryota</taxon>
        <taxon>Fungi</taxon>
        <taxon>Dikarya</taxon>
        <taxon>Basidiomycota</taxon>
        <taxon>Pucciniomycotina</taxon>
        <taxon>Pucciniomycetes</taxon>
        <taxon>Pucciniales</taxon>
        <taxon>Pucciniaceae</taxon>
        <taxon>Puccinia</taxon>
    </lineage>
</organism>
<keyword evidence="4" id="KW-1185">Reference proteome</keyword>
<protein>
    <recommendedName>
        <fullName evidence="2">HAT C-terminal dimerisation domain-containing protein</fullName>
    </recommendedName>
</protein>
<reference evidence="4" key="2">
    <citation type="journal article" date="2018" name="BMC Genomics">
        <title>Genomic insights into host adaptation between the wheat stripe rust pathogen (Puccinia striiformis f. sp. tritici) and the barley stripe rust pathogen (Puccinia striiformis f. sp. hordei).</title>
        <authorList>
            <person name="Xia C."/>
            <person name="Wang M."/>
            <person name="Yin C."/>
            <person name="Cornejo O.E."/>
            <person name="Hulbert S.H."/>
            <person name="Chen X."/>
        </authorList>
    </citation>
    <scope>NUCLEOTIDE SEQUENCE [LARGE SCALE GENOMIC DNA]</scope>
    <source>
        <strain evidence="4">93TX-2</strain>
    </source>
</reference>
<evidence type="ECO:0000313" key="4">
    <source>
        <dbReference type="Proteomes" id="UP000238274"/>
    </source>
</evidence>
<dbReference type="Proteomes" id="UP000238274">
    <property type="component" value="Unassembled WGS sequence"/>
</dbReference>
<reference evidence="4" key="3">
    <citation type="journal article" date="2018" name="Mol. Plant Microbe Interact.">
        <title>Genome sequence resources for the wheat stripe rust pathogen (Puccinia striiformis f. sp. tritici) and the barley stripe rust pathogen (Puccinia striiformis f. sp. hordei).</title>
        <authorList>
            <person name="Xia C."/>
            <person name="Wang M."/>
            <person name="Yin C."/>
            <person name="Cornejo O.E."/>
            <person name="Hulbert S.H."/>
            <person name="Chen X."/>
        </authorList>
    </citation>
    <scope>NUCLEOTIDE SEQUENCE [LARGE SCALE GENOMIC DNA]</scope>
    <source>
        <strain evidence="4">93TX-2</strain>
    </source>
</reference>
<feature type="domain" description="HAT C-terminal dimerisation" evidence="2">
    <location>
        <begin position="312"/>
        <end position="355"/>
    </location>
</feature>
<dbReference type="OrthoDB" id="3359487at2759"/>
<sequence>MSQYLGSWASTLFLGCQVTFWPTRQQLKLSIPAPPATSGQGAGWVRFPKRQSKPALRPARARVPGRPTRHVCILIGEGVQSDDKEEEGELVDSFNTEDKDNSNSEEEDEADGPKHKEGELAEGNELSSDDIQDLEENDNKDAYTSASCCQTLAKARLYGNVIHNTATPRKSHLNQANFDLARDLVQILETFYECTPLFKENRYPPALQNACRAGMLITNKYYLLTDNSPIYQIAMVLHPSFKMAKWPESWIDEAINLTRDMYSTWHKPKQPTCAMDEAAKRLGAAAVARAAGATADPIEIWLSGGLVWDKGAPVNGLKWWAKQKRGGNTPNGLLQMALDVMCCPATTVDVERTFNFG</sequence>
<proteinExistence type="predicted"/>
<dbReference type="AlphaFoldDB" id="A0A2S4UEU8"/>
<feature type="region of interest" description="Disordered" evidence="1">
    <location>
        <begin position="32"/>
        <end position="63"/>
    </location>
</feature>
<dbReference type="EMBL" id="PKSM01000398">
    <property type="protein sequence ID" value="POV95807.1"/>
    <property type="molecule type" value="Genomic_DNA"/>
</dbReference>
<dbReference type="SUPFAM" id="SSF53098">
    <property type="entry name" value="Ribonuclease H-like"/>
    <property type="match status" value="1"/>
</dbReference>
<name>A0A2S4UEU8_9BASI</name>
<comment type="caution">
    <text evidence="3">The sequence shown here is derived from an EMBL/GenBank/DDBJ whole genome shotgun (WGS) entry which is preliminary data.</text>
</comment>
<dbReference type="InterPro" id="IPR008906">
    <property type="entry name" value="HATC_C_dom"/>
</dbReference>
<dbReference type="Pfam" id="PF05699">
    <property type="entry name" value="Dimer_Tnp_hAT"/>
    <property type="match status" value="1"/>
</dbReference>
<dbReference type="VEuPathDB" id="FungiDB:PSTT_09761"/>
<reference evidence="3 4" key="1">
    <citation type="submission" date="2017-12" db="EMBL/GenBank/DDBJ databases">
        <title>Gene loss provides genomic basis for host adaptation in cereal stripe rust fungi.</title>
        <authorList>
            <person name="Xia C."/>
        </authorList>
    </citation>
    <scope>NUCLEOTIDE SEQUENCE [LARGE SCALE GENOMIC DNA]</scope>
    <source>
        <strain evidence="3 4">93TX-2</strain>
    </source>
</reference>
<dbReference type="InterPro" id="IPR012337">
    <property type="entry name" value="RNaseH-like_sf"/>
</dbReference>
<dbReference type="GO" id="GO:0046983">
    <property type="term" value="F:protein dimerization activity"/>
    <property type="evidence" value="ECO:0007669"/>
    <property type="project" value="InterPro"/>
</dbReference>
<accession>A0A2S4UEU8</accession>
<dbReference type="VEuPathDB" id="FungiDB:PSHT_15481"/>